<dbReference type="Proteomes" id="UP001530315">
    <property type="component" value="Unassembled WGS sequence"/>
</dbReference>
<dbReference type="PROSITE" id="PS50105">
    <property type="entry name" value="SAM_DOMAIN"/>
    <property type="match status" value="1"/>
</dbReference>
<dbReference type="InterPro" id="IPR036961">
    <property type="entry name" value="Kinesin_motor_dom_sf"/>
</dbReference>
<sequence>SSIGEKARKRGGREKARRGCVRGEGDGRETVGKMTTTSRHHPAAASADGVRDLVPSWLRSADLGYAIANFEMAGILTPRSFAELELRYFEPLGVTDGDDRKRLFYLVQRVRGELRREEEARGGGAGEGRGEMRSSGGTKARGCDDDEDDARADERIRSPSNRDFECRGDEGGGGGGAMEVISPVTLSSPIAASSISDDDHDRLLSRSRRHHHHVGDGNGGVVITAKSIGTSPFEASHRLRHSHLDHGGIREAGTDAGMAGAGVASSASPAKMTAREQLERELESRAESRREQKRLLMERHRERVDDDNNNADASRSRDGGCRRRRSFLPPASNHVPADIEGGRAGGETTGGIRRHRPPSSAATASALAASSKESNDVYEDRRFDRDAGDELDNSPSSRPPRDGNDHHRRTVKQTNTAAREGGSAREEGRGLKAVDDAVSVASATSDLSASVLSNNRSSMGVASRSSSGGRSSRRRSSIPCASAASHFSSSSSLSGRISRNIAARGGLLGQGSVDGVVGSGTIGGVGITTGSGRTDENKNNANFDEQMTRTISAKKIGNSLVHDGKKRLSTIPSSTIAPLSPLAGLSSPRLDRSMLPSRLVTAAASSVGPSNTLRRGSRSSFGSASGSGSVGGCGGRSVPSSSSRPDTAATSESKKDPNANLKSKGVGGVDIGVSLITATTVGSSNRLSRPLSRSSMNGSQRFDVYNRLDVSSSPSDNKSLVSASAASAKRQRQRLEPPAPPMSSHGSSVGEGGGSVRSQQQQQQMSPPSSRGGGRVMTPARSVSSARSKRAVSPKSTTQQLHSQHQSLSPPKMGVINGHINGGSSARARSPAKSRTPPPSGFGDSNKCTSSVENSENNTGGAVFVHGALEDTSWAAQIGRLRDSFDHEHAKYLSSTGRLLRQQQTEEDDLDYEMRIRVIVRKRPMSNRELLGGSDVDALQPLVYSDYGRILVHQPKTKLDLTKEVETTSFAFDNVFDEKSNNIIIYEKAVQRLIPGVFRGKWASVFAYGQTGSGKTFTMMGFNATGKKAGNQAENSVNRANLGLYCLAAQDVFRIAEDPAYANIKIGVSLFEIYGGKLLDLLNARNPVRCLEDSHGKVCFPGLSEHPVSSAEELMDIIDAGALNRSTGTTSANADSSRSHAVLQLSLRKDVGRVKNKEHGRLTFIDLAGSERGADTSMACRTTRMEGAEINTSLLALKEVIRALATGGCLKRIPFRGSKLTQVLKESFVGKNSRTVMVACVAPNMKNCDHTLNTLRYADRVKERDPQTGKLSASVAASSNIKRDQADDMVRMKLPPPRPLTAPAASFRVVREEEWSDDDPVPPPPSKEELLAQSFDESNLVDDGEYSDTDGAKPGYSEVDVTIDSLEEALKSNDTLSSVPRHESTSPKPSSLRENPSAQSLIASHKSIMSKLLQMLQHEMTLVNDTDANRDNIDDYLKELEQLSSHQLSLLSTLRESLVSYQMANGKHGTKSIAKDTSDNDDSFDLRL</sequence>
<organism evidence="13 14">
    <name type="scientific">Stephanodiscus triporus</name>
    <dbReference type="NCBI Taxonomy" id="2934178"/>
    <lineage>
        <taxon>Eukaryota</taxon>
        <taxon>Sar</taxon>
        <taxon>Stramenopiles</taxon>
        <taxon>Ochrophyta</taxon>
        <taxon>Bacillariophyta</taxon>
        <taxon>Coscinodiscophyceae</taxon>
        <taxon>Thalassiosirophycidae</taxon>
        <taxon>Stephanodiscales</taxon>
        <taxon>Stephanodiscaceae</taxon>
        <taxon>Stephanodiscus</taxon>
    </lineage>
</organism>
<evidence type="ECO:0000256" key="1">
    <source>
        <dbReference type="ARBA" id="ARBA00004245"/>
    </source>
</evidence>
<keyword evidence="7" id="KW-0206">Cytoskeleton</keyword>
<dbReference type="InterPro" id="IPR027417">
    <property type="entry name" value="P-loop_NTPase"/>
</dbReference>
<dbReference type="PROSITE" id="PS50067">
    <property type="entry name" value="KINESIN_MOTOR_2"/>
    <property type="match status" value="1"/>
</dbReference>
<dbReference type="PANTHER" id="PTHR47971:SF8">
    <property type="entry name" value="KINESIN-LIKE PROTEIN"/>
    <property type="match status" value="1"/>
</dbReference>
<evidence type="ECO:0000256" key="8">
    <source>
        <dbReference type="ARBA" id="ARBA00061030"/>
    </source>
</evidence>
<keyword evidence="2" id="KW-0963">Cytoplasm</keyword>
<gene>
    <name evidence="13" type="ORF">ACHAW5_011070</name>
</gene>
<feature type="compositionally biased region" description="Low complexity" evidence="10">
    <location>
        <begin position="456"/>
        <end position="470"/>
    </location>
</feature>
<feature type="compositionally biased region" description="Basic and acidic residues" evidence="10">
    <location>
        <begin position="373"/>
        <end position="388"/>
    </location>
</feature>
<protein>
    <recommendedName>
        <fullName evidence="15">Kinesin motor domain-containing protein</fullName>
    </recommendedName>
</protein>
<evidence type="ECO:0000256" key="4">
    <source>
        <dbReference type="ARBA" id="ARBA00022741"/>
    </source>
</evidence>
<evidence type="ECO:0000256" key="3">
    <source>
        <dbReference type="ARBA" id="ARBA00022701"/>
    </source>
</evidence>
<feature type="domain" description="Kinesin motor" evidence="11">
    <location>
        <begin position="915"/>
        <end position="1264"/>
    </location>
</feature>
<keyword evidence="14" id="KW-1185">Reference proteome</keyword>
<feature type="compositionally biased region" description="Basic and acidic residues" evidence="10">
    <location>
        <begin position="273"/>
        <end position="306"/>
    </location>
</feature>
<evidence type="ECO:0000313" key="13">
    <source>
        <dbReference type="EMBL" id="KAL3790272.1"/>
    </source>
</evidence>
<dbReference type="Gene3D" id="3.40.850.10">
    <property type="entry name" value="Kinesin motor domain"/>
    <property type="match status" value="1"/>
</dbReference>
<evidence type="ECO:0000256" key="10">
    <source>
        <dbReference type="SAM" id="MobiDB-lite"/>
    </source>
</evidence>
<dbReference type="GO" id="GO:0003774">
    <property type="term" value="F:cytoskeletal motor activity"/>
    <property type="evidence" value="ECO:0007669"/>
    <property type="project" value="UniProtKB-UniRule"/>
</dbReference>
<accession>A0ABD3PQP8</accession>
<feature type="compositionally biased region" description="Polar residues" evidence="10">
    <location>
        <begin position="709"/>
        <end position="721"/>
    </location>
</feature>
<keyword evidence="3" id="KW-0493">Microtubule</keyword>
<feature type="compositionally biased region" description="Polar residues" evidence="10">
    <location>
        <begin position="1386"/>
        <end position="1397"/>
    </location>
</feature>
<proteinExistence type="inferred from homology"/>
<feature type="compositionally biased region" description="Basic and acidic residues" evidence="10">
    <location>
        <begin position="1473"/>
        <end position="1488"/>
    </location>
</feature>
<dbReference type="InterPro" id="IPR013761">
    <property type="entry name" value="SAM/pointed_sf"/>
</dbReference>
<dbReference type="SUPFAM" id="SSF52540">
    <property type="entry name" value="P-loop containing nucleoside triphosphate hydrolases"/>
    <property type="match status" value="1"/>
</dbReference>
<dbReference type="SUPFAM" id="SSF47769">
    <property type="entry name" value="SAM/Pointed domain"/>
    <property type="match status" value="1"/>
</dbReference>
<evidence type="ECO:0000256" key="7">
    <source>
        <dbReference type="ARBA" id="ARBA00023212"/>
    </source>
</evidence>
<feature type="region of interest" description="Disordered" evidence="10">
    <location>
        <begin position="709"/>
        <end position="855"/>
    </location>
</feature>
<comment type="caution">
    <text evidence="13">The sequence shown here is derived from an EMBL/GenBank/DDBJ whole genome shotgun (WGS) entry which is preliminary data.</text>
</comment>
<feature type="region of interest" description="Disordered" evidence="10">
    <location>
        <begin position="1466"/>
        <end position="1488"/>
    </location>
</feature>
<keyword evidence="5 9" id="KW-0067">ATP-binding</keyword>
<dbReference type="GO" id="GO:0005524">
    <property type="term" value="F:ATP binding"/>
    <property type="evidence" value="ECO:0007669"/>
    <property type="project" value="UniProtKB-UniRule"/>
</dbReference>
<feature type="region of interest" description="Disordered" evidence="10">
    <location>
        <begin position="115"/>
        <end position="178"/>
    </location>
</feature>
<dbReference type="CDD" id="cd01367">
    <property type="entry name" value="KISc_KIF2_like"/>
    <property type="match status" value="1"/>
</dbReference>
<dbReference type="PROSITE" id="PS00411">
    <property type="entry name" value="KINESIN_MOTOR_1"/>
    <property type="match status" value="1"/>
</dbReference>
<feature type="compositionally biased region" description="Low complexity" evidence="10">
    <location>
        <begin position="359"/>
        <end position="372"/>
    </location>
</feature>
<dbReference type="SMART" id="SM00129">
    <property type="entry name" value="KISc"/>
    <property type="match status" value="1"/>
</dbReference>
<name>A0ABD3PQP8_9STRA</name>
<feature type="compositionally biased region" description="Polar residues" evidence="10">
    <location>
        <begin position="603"/>
        <end position="613"/>
    </location>
</feature>
<dbReference type="Pfam" id="PF00225">
    <property type="entry name" value="Kinesin"/>
    <property type="match status" value="1"/>
</dbReference>
<dbReference type="InterPro" id="IPR001752">
    <property type="entry name" value="Kinesin_motor_dom"/>
</dbReference>
<dbReference type="GO" id="GO:0005874">
    <property type="term" value="C:microtubule"/>
    <property type="evidence" value="ECO:0007669"/>
    <property type="project" value="UniProtKB-KW"/>
</dbReference>
<dbReference type="PRINTS" id="PR00380">
    <property type="entry name" value="KINESINHEAVY"/>
</dbReference>
<evidence type="ECO:0000259" key="12">
    <source>
        <dbReference type="PROSITE" id="PS50105"/>
    </source>
</evidence>
<comment type="subcellular location">
    <subcellularLocation>
        <location evidence="1">Cytoplasm</location>
        <location evidence="1">Cytoskeleton</location>
    </subcellularLocation>
</comment>
<keyword evidence="4 9" id="KW-0547">Nucleotide-binding</keyword>
<feature type="non-terminal residue" evidence="13">
    <location>
        <position position="1"/>
    </location>
</feature>
<dbReference type="InterPro" id="IPR019821">
    <property type="entry name" value="Kinesin_motor_CS"/>
</dbReference>
<evidence type="ECO:0000256" key="6">
    <source>
        <dbReference type="ARBA" id="ARBA00023175"/>
    </source>
</evidence>
<feature type="region of interest" description="Disordered" evidence="10">
    <location>
        <begin position="1"/>
        <end position="48"/>
    </location>
</feature>
<feature type="compositionally biased region" description="Basic and acidic residues" evidence="10">
    <location>
        <begin position="152"/>
        <end position="170"/>
    </location>
</feature>
<evidence type="ECO:0000259" key="11">
    <source>
        <dbReference type="PROSITE" id="PS50067"/>
    </source>
</evidence>
<feature type="compositionally biased region" description="Low complexity" evidence="10">
    <location>
        <begin position="824"/>
        <end position="835"/>
    </location>
</feature>
<dbReference type="EMBL" id="JALLAZ020000650">
    <property type="protein sequence ID" value="KAL3790272.1"/>
    <property type="molecule type" value="Genomic_DNA"/>
</dbReference>
<feature type="binding site" evidence="9">
    <location>
        <begin position="1009"/>
        <end position="1016"/>
    </location>
    <ligand>
        <name>ATP</name>
        <dbReference type="ChEBI" id="CHEBI:30616"/>
    </ligand>
</feature>
<feature type="compositionally biased region" description="Low complexity" evidence="10">
    <location>
        <begin position="256"/>
        <end position="270"/>
    </location>
</feature>
<dbReference type="InterPro" id="IPR027640">
    <property type="entry name" value="Kinesin-like_fam"/>
</dbReference>
<dbReference type="PANTHER" id="PTHR47971">
    <property type="entry name" value="KINESIN-RELATED PROTEIN 6"/>
    <property type="match status" value="1"/>
</dbReference>
<feature type="compositionally biased region" description="Basic and acidic residues" evidence="10">
    <location>
        <begin position="21"/>
        <end position="31"/>
    </location>
</feature>
<feature type="compositionally biased region" description="Basic and acidic residues" evidence="10">
    <location>
        <begin position="422"/>
        <end position="432"/>
    </location>
</feature>
<evidence type="ECO:0008006" key="15">
    <source>
        <dbReference type="Google" id="ProtNLM"/>
    </source>
</evidence>
<dbReference type="InterPro" id="IPR001660">
    <property type="entry name" value="SAM"/>
</dbReference>
<evidence type="ECO:0000256" key="5">
    <source>
        <dbReference type="ARBA" id="ARBA00022840"/>
    </source>
</evidence>
<feature type="compositionally biased region" description="Polar residues" evidence="10">
    <location>
        <begin position="846"/>
        <end position="855"/>
    </location>
</feature>
<feature type="domain" description="SAM" evidence="12">
    <location>
        <begin position="54"/>
        <end position="113"/>
    </location>
</feature>
<reference evidence="13 14" key="1">
    <citation type="submission" date="2024-10" db="EMBL/GenBank/DDBJ databases">
        <title>Updated reference genomes for cyclostephanoid diatoms.</title>
        <authorList>
            <person name="Roberts W.R."/>
            <person name="Alverson A.J."/>
        </authorList>
    </citation>
    <scope>NUCLEOTIDE SEQUENCE [LARGE SCALE GENOMIC DNA]</scope>
    <source>
        <strain evidence="13 14">AJA276-08</strain>
    </source>
</reference>
<feature type="region of interest" description="Disordered" evidence="10">
    <location>
        <begin position="456"/>
        <end position="495"/>
    </location>
</feature>
<evidence type="ECO:0000256" key="9">
    <source>
        <dbReference type="PROSITE-ProRule" id="PRU00283"/>
    </source>
</evidence>
<keyword evidence="6 9" id="KW-0505">Motor protein</keyword>
<feature type="compositionally biased region" description="Low complexity" evidence="10">
    <location>
        <begin position="793"/>
        <end position="809"/>
    </location>
</feature>
<feature type="region of interest" description="Disordered" evidence="10">
    <location>
        <begin position="603"/>
        <end position="667"/>
    </location>
</feature>
<feature type="compositionally biased region" description="Low complexity" evidence="10">
    <location>
        <begin position="618"/>
        <end position="627"/>
    </location>
</feature>
<feature type="region of interest" description="Disordered" evidence="10">
    <location>
        <begin position="247"/>
        <end position="432"/>
    </location>
</feature>
<feature type="compositionally biased region" description="Low complexity" evidence="10">
    <location>
        <begin position="756"/>
        <end position="786"/>
    </location>
</feature>
<feature type="compositionally biased region" description="Basic residues" evidence="10">
    <location>
        <begin position="7"/>
        <end position="20"/>
    </location>
</feature>
<evidence type="ECO:0000313" key="14">
    <source>
        <dbReference type="Proteomes" id="UP001530315"/>
    </source>
</evidence>
<feature type="compositionally biased region" description="Low complexity" evidence="10">
    <location>
        <begin position="477"/>
        <end position="494"/>
    </location>
</feature>
<dbReference type="FunFam" id="3.40.850.10:FF:000012">
    <property type="entry name" value="Kinesin-like protein"/>
    <property type="match status" value="1"/>
</dbReference>
<evidence type="ECO:0000256" key="2">
    <source>
        <dbReference type="ARBA" id="ARBA00022490"/>
    </source>
</evidence>
<feature type="region of interest" description="Disordered" evidence="10">
    <location>
        <begin position="1371"/>
        <end position="1397"/>
    </location>
</feature>
<comment type="similarity">
    <text evidence="8">Belongs to the TRAFAC class myosin-kinesin ATPase superfamily. Kinesin family. KIN-13 subfamily.</text>
</comment>